<reference evidence="1" key="1">
    <citation type="submission" date="2018-05" db="EMBL/GenBank/DDBJ databases">
        <authorList>
            <person name="Lanie J.A."/>
            <person name="Ng W.-L."/>
            <person name="Kazmierczak K.M."/>
            <person name="Andrzejewski T.M."/>
            <person name="Davidsen T.M."/>
            <person name="Wayne K.J."/>
            <person name="Tettelin H."/>
            <person name="Glass J.I."/>
            <person name="Rusch D."/>
            <person name="Podicherti R."/>
            <person name="Tsui H.-C.T."/>
            <person name="Winkler M.E."/>
        </authorList>
    </citation>
    <scope>NUCLEOTIDE SEQUENCE</scope>
</reference>
<accession>A0A382QD97</accession>
<protein>
    <recommendedName>
        <fullName evidence="2">Porin domain-containing protein</fullName>
    </recommendedName>
</protein>
<proteinExistence type="predicted"/>
<dbReference type="AlphaFoldDB" id="A0A382QD97"/>
<gene>
    <name evidence="1" type="ORF">METZ01_LOCUS335416</name>
</gene>
<feature type="non-terminal residue" evidence="1">
    <location>
        <position position="1"/>
    </location>
</feature>
<dbReference type="InterPro" id="IPR023614">
    <property type="entry name" value="Porin_dom_sf"/>
</dbReference>
<evidence type="ECO:0000313" key="1">
    <source>
        <dbReference type="EMBL" id="SVC82562.1"/>
    </source>
</evidence>
<name>A0A382QD97_9ZZZZ</name>
<sequence length="246" mass="26695">PYYSLSWNQYTVPLYPSDWSTDFETAGAYGRDEGVTVWGTLGKFQYAVGAFDGYNGASNADDSLLYAGRFAYNFLGMESNPGYYTSSTYYGKAGDIFTVALSFQTQAAAYGPVDDASGFTGIALDVLSETVLDGGDVITFEGEYKTFDCDCAGGDFTLFDGDSYFATGAYMFSEKVGIGYIQPYVRYTGSEPNEGERSDLSELGVNYIIDGHNLSWNANITSGDANASGYRGIDAKTFTLGFQYQI</sequence>
<evidence type="ECO:0008006" key="2">
    <source>
        <dbReference type="Google" id="ProtNLM"/>
    </source>
</evidence>
<dbReference type="EMBL" id="UINC01113147">
    <property type="protein sequence ID" value="SVC82562.1"/>
    <property type="molecule type" value="Genomic_DNA"/>
</dbReference>
<dbReference type="Gene3D" id="2.40.160.10">
    <property type="entry name" value="Porin"/>
    <property type="match status" value="1"/>
</dbReference>
<organism evidence="1">
    <name type="scientific">marine metagenome</name>
    <dbReference type="NCBI Taxonomy" id="408172"/>
    <lineage>
        <taxon>unclassified sequences</taxon>
        <taxon>metagenomes</taxon>
        <taxon>ecological metagenomes</taxon>
    </lineage>
</organism>